<evidence type="ECO:0000313" key="2">
    <source>
        <dbReference type="EMBL" id="CAI3976507.1"/>
    </source>
</evidence>
<accession>A0A9P1FJQ9</accession>
<feature type="region of interest" description="Disordered" evidence="1">
    <location>
        <begin position="99"/>
        <end position="127"/>
    </location>
</feature>
<sequence length="344" mass="37694">MACTECVLLLSQRDNGVHPRCRPVARAAMACSRAARCLAEVVSTQAGWPSATAEAAHCGHHIGCSDVRHICACRWAQRQQSSTGRLDSKGLARSWSITPDECRTSGGAAKAAQARESSPSAASWRQRSWEERSSSLVPACRLRRRPWPSSHSSSLSPASQRIAAAGMCQLLQSSVLSHVPSQPLMPKCGPASKPFAQDRSLARPGRRPRWQQVPVVLAFALRFDCEACPDASLFTVGSMDAPCWLLYHGHPCQPGRLVQIQVRRCCSQRRRVGRRQLTATLLPEASELRHPLNWCVRSRRSRLFRRGRTQAHQSTTATGRCPEALILPVQGKGSSSKHSAMVAD</sequence>
<protein>
    <submittedName>
        <fullName evidence="2">Uncharacterized protein</fullName>
    </submittedName>
</protein>
<reference evidence="2" key="1">
    <citation type="submission" date="2022-10" db="EMBL/GenBank/DDBJ databases">
        <authorList>
            <person name="Chen Y."/>
            <person name="Dougan E. K."/>
            <person name="Chan C."/>
            <person name="Rhodes N."/>
            <person name="Thang M."/>
        </authorList>
    </citation>
    <scope>NUCLEOTIDE SEQUENCE</scope>
</reference>
<evidence type="ECO:0000256" key="1">
    <source>
        <dbReference type="SAM" id="MobiDB-lite"/>
    </source>
</evidence>
<dbReference type="EMBL" id="CAMXCT010000276">
    <property type="protein sequence ID" value="CAI3976507.1"/>
    <property type="molecule type" value="Genomic_DNA"/>
</dbReference>
<reference evidence="3" key="2">
    <citation type="submission" date="2024-04" db="EMBL/GenBank/DDBJ databases">
        <authorList>
            <person name="Chen Y."/>
            <person name="Shah S."/>
            <person name="Dougan E. K."/>
            <person name="Thang M."/>
            <person name="Chan C."/>
        </authorList>
    </citation>
    <scope>NUCLEOTIDE SEQUENCE [LARGE SCALE GENOMIC DNA]</scope>
</reference>
<dbReference type="EMBL" id="CAMXCT030000276">
    <property type="protein sequence ID" value="CAL4763819.1"/>
    <property type="molecule type" value="Genomic_DNA"/>
</dbReference>
<evidence type="ECO:0000313" key="4">
    <source>
        <dbReference type="Proteomes" id="UP001152797"/>
    </source>
</evidence>
<proteinExistence type="predicted"/>
<organism evidence="2">
    <name type="scientific">Cladocopium goreaui</name>
    <dbReference type="NCBI Taxonomy" id="2562237"/>
    <lineage>
        <taxon>Eukaryota</taxon>
        <taxon>Sar</taxon>
        <taxon>Alveolata</taxon>
        <taxon>Dinophyceae</taxon>
        <taxon>Suessiales</taxon>
        <taxon>Symbiodiniaceae</taxon>
        <taxon>Cladocopium</taxon>
    </lineage>
</organism>
<dbReference type="AlphaFoldDB" id="A0A9P1FJQ9"/>
<dbReference type="EMBL" id="CAMXCT020000276">
    <property type="protein sequence ID" value="CAL1129882.1"/>
    <property type="molecule type" value="Genomic_DNA"/>
</dbReference>
<keyword evidence="4" id="KW-1185">Reference proteome</keyword>
<evidence type="ECO:0000313" key="3">
    <source>
        <dbReference type="EMBL" id="CAL1129882.1"/>
    </source>
</evidence>
<name>A0A9P1FJQ9_9DINO</name>
<gene>
    <name evidence="2" type="ORF">C1SCF055_LOCUS4720</name>
</gene>
<dbReference type="Proteomes" id="UP001152797">
    <property type="component" value="Unassembled WGS sequence"/>
</dbReference>
<comment type="caution">
    <text evidence="2">The sequence shown here is derived from an EMBL/GenBank/DDBJ whole genome shotgun (WGS) entry which is preliminary data.</text>
</comment>